<proteinExistence type="inferred from homology"/>
<protein>
    <recommendedName>
        <fullName evidence="6 7">6-phosphogluconolactonase</fullName>
        <shortName evidence="7">6PGL</shortName>
        <ecNumber evidence="5 7">3.1.1.31</ecNumber>
    </recommendedName>
</protein>
<evidence type="ECO:0000256" key="2">
    <source>
        <dbReference type="ARBA" id="ARBA00002681"/>
    </source>
</evidence>
<dbReference type="PANTHER" id="PTHR11054:SF0">
    <property type="entry name" value="6-PHOSPHOGLUCONOLACTONASE"/>
    <property type="match status" value="1"/>
</dbReference>
<evidence type="ECO:0000256" key="5">
    <source>
        <dbReference type="ARBA" id="ARBA00013198"/>
    </source>
</evidence>
<comment type="similarity">
    <text evidence="4 7">Belongs to the glucosamine/galactosamine-6-phosphate isomerase family. 6-phosphogluconolactonase subfamily.</text>
</comment>
<keyword evidence="7 9" id="KW-0378">Hydrolase</keyword>
<dbReference type="AlphaFoldDB" id="A0AAE3IND4"/>
<name>A0AAE3IND4_9BACT</name>
<feature type="domain" description="Glucosamine/galactosamine-6-phosphate isomerase" evidence="8">
    <location>
        <begin position="8"/>
        <end position="229"/>
    </location>
</feature>
<sequence length="241" mass="27400">MQITVAKNRDALNRKVADFLLQKEKEVLQEQDFFTVALSGGSTPKALYRLLSGDAYIHQFEWSKWHFFLGDERFVPVTDEQSNAGMCYKNLLEHLPVQDQQIHFFKTENTTPEKSAQEYEAVLRNFFTPAKTMDVLLLGLGTDGHTLSMFPYGKVLHEATKWVDYFWSASQNMYRLTLTKAAANLCSNAVFVVSGEDKQQAVYEVLKGSQPPQIYPAKLVDPLNGQVYWFLDEAAAAALDR</sequence>
<dbReference type="CDD" id="cd01400">
    <property type="entry name" value="6PGL"/>
    <property type="match status" value="1"/>
</dbReference>
<evidence type="ECO:0000259" key="8">
    <source>
        <dbReference type="Pfam" id="PF01182"/>
    </source>
</evidence>
<dbReference type="GO" id="GO:0006098">
    <property type="term" value="P:pentose-phosphate shunt"/>
    <property type="evidence" value="ECO:0007669"/>
    <property type="project" value="InterPro"/>
</dbReference>
<evidence type="ECO:0000313" key="10">
    <source>
        <dbReference type="Proteomes" id="UP001209317"/>
    </source>
</evidence>
<dbReference type="GO" id="GO:0005975">
    <property type="term" value="P:carbohydrate metabolic process"/>
    <property type="evidence" value="ECO:0007669"/>
    <property type="project" value="UniProtKB-UniRule"/>
</dbReference>
<dbReference type="InterPro" id="IPR039104">
    <property type="entry name" value="6PGL"/>
</dbReference>
<dbReference type="InterPro" id="IPR037171">
    <property type="entry name" value="NagB/RpiA_transferase-like"/>
</dbReference>
<dbReference type="Proteomes" id="UP001209317">
    <property type="component" value="Unassembled WGS sequence"/>
</dbReference>
<evidence type="ECO:0000256" key="6">
    <source>
        <dbReference type="ARBA" id="ARBA00020337"/>
    </source>
</evidence>
<accession>A0AAE3IND4</accession>
<gene>
    <name evidence="7 9" type="primary">pgl</name>
    <name evidence="9" type="ORF">OD355_07050</name>
</gene>
<dbReference type="EMBL" id="JAOTPL010000008">
    <property type="protein sequence ID" value="MCU7694268.1"/>
    <property type="molecule type" value="Genomic_DNA"/>
</dbReference>
<reference evidence="9" key="1">
    <citation type="submission" date="2022-10" db="EMBL/GenBank/DDBJ databases">
        <authorList>
            <person name="Kim H.S."/>
            <person name="Kim J.-S."/>
            <person name="Suh M.K."/>
            <person name="Eom M.K."/>
            <person name="Lee J.-S."/>
        </authorList>
    </citation>
    <scope>NUCLEOTIDE SEQUENCE</scope>
    <source>
        <strain evidence="9">LIP-5</strain>
    </source>
</reference>
<dbReference type="NCBIfam" id="TIGR01198">
    <property type="entry name" value="pgl"/>
    <property type="match status" value="1"/>
</dbReference>
<evidence type="ECO:0000313" key="9">
    <source>
        <dbReference type="EMBL" id="MCU7694268.1"/>
    </source>
</evidence>
<comment type="pathway">
    <text evidence="3 7">Carbohydrate degradation; pentose phosphate pathway; D-ribulose 5-phosphate from D-glucose 6-phosphate (oxidative stage): step 2/3.</text>
</comment>
<evidence type="ECO:0000256" key="4">
    <source>
        <dbReference type="ARBA" id="ARBA00010662"/>
    </source>
</evidence>
<dbReference type="Pfam" id="PF01182">
    <property type="entry name" value="Glucosamine_iso"/>
    <property type="match status" value="1"/>
</dbReference>
<dbReference type="Gene3D" id="3.40.50.1360">
    <property type="match status" value="1"/>
</dbReference>
<comment type="function">
    <text evidence="2 7">Hydrolysis of 6-phosphogluconolactone to 6-phosphogluconate.</text>
</comment>
<dbReference type="SUPFAM" id="SSF100950">
    <property type="entry name" value="NagB/RpiA/CoA transferase-like"/>
    <property type="match status" value="1"/>
</dbReference>
<evidence type="ECO:0000256" key="1">
    <source>
        <dbReference type="ARBA" id="ARBA00000832"/>
    </source>
</evidence>
<dbReference type="EC" id="3.1.1.31" evidence="5 7"/>
<dbReference type="GO" id="GO:0017057">
    <property type="term" value="F:6-phosphogluconolactonase activity"/>
    <property type="evidence" value="ECO:0007669"/>
    <property type="project" value="UniProtKB-UniRule"/>
</dbReference>
<comment type="caution">
    <text evidence="9">The sequence shown here is derived from an EMBL/GenBank/DDBJ whole genome shotgun (WGS) entry which is preliminary data.</text>
</comment>
<dbReference type="PANTHER" id="PTHR11054">
    <property type="entry name" value="6-PHOSPHOGLUCONOLACTONASE"/>
    <property type="match status" value="1"/>
</dbReference>
<dbReference type="RefSeq" id="WP_263037754.1">
    <property type="nucleotide sequence ID" value="NZ_JAOTPL010000008.1"/>
</dbReference>
<organism evidence="9 10">
    <name type="scientific">Haoranjiania flava</name>
    <dbReference type="NCBI Taxonomy" id="1856322"/>
    <lineage>
        <taxon>Bacteria</taxon>
        <taxon>Pseudomonadati</taxon>
        <taxon>Bacteroidota</taxon>
        <taxon>Chitinophagia</taxon>
        <taxon>Chitinophagales</taxon>
        <taxon>Chitinophagaceae</taxon>
        <taxon>Haoranjiania</taxon>
    </lineage>
</organism>
<evidence type="ECO:0000256" key="7">
    <source>
        <dbReference type="RuleBase" id="RU365095"/>
    </source>
</evidence>
<evidence type="ECO:0000256" key="3">
    <source>
        <dbReference type="ARBA" id="ARBA00004961"/>
    </source>
</evidence>
<comment type="catalytic activity">
    <reaction evidence="1 7">
        <text>6-phospho-D-glucono-1,5-lactone + H2O = 6-phospho-D-gluconate + H(+)</text>
        <dbReference type="Rhea" id="RHEA:12556"/>
        <dbReference type="ChEBI" id="CHEBI:15377"/>
        <dbReference type="ChEBI" id="CHEBI:15378"/>
        <dbReference type="ChEBI" id="CHEBI:57955"/>
        <dbReference type="ChEBI" id="CHEBI:58759"/>
        <dbReference type="EC" id="3.1.1.31"/>
    </reaction>
</comment>
<dbReference type="InterPro" id="IPR005900">
    <property type="entry name" value="6-phosphogluconolactonase_DevB"/>
</dbReference>
<dbReference type="InterPro" id="IPR006148">
    <property type="entry name" value="Glc/Gal-6P_isomerase"/>
</dbReference>
<keyword evidence="10" id="KW-1185">Reference proteome</keyword>